<sequence length="323" mass="33804">MKLLQFACAAAVALVGCSMALGAWALGDKPVKLIVPAPPGGTMDIVARVVGQQMALDIGRPVIVENRPGAGGSIGLQAMLQAPADGNTIVMAASNVLAETPQVVKMPFDPLKDVVPIGSVARSGVVLVTAANFPAKDFQGLVAELKARKGKASFASYSPGTVSQYAGLILSDRAGLDLQHIGYPGSPPALQDLLGGQVDLMFDGMLTSMPLIKAGKLRPYAFTGKTRSRFLPDLPTTTELGYPDLQFRGWVGFIGSAKLPADVMARLHAAIEKAGQAPAVQQKLLDVGLEPELSVDTPALIAETRALSERNAAIVKKYRIQAN</sequence>
<organism evidence="3 4">
    <name type="scientific">Variovorax boronicumulans</name>
    <dbReference type="NCBI Taxonomy" id="436515"/>
    <lineage>
        <taxon>Bacteria</taxon>
        <taxon>Pseudomonadati</taxon>
        <taxon>Pseudomonadota</taxon>
        <taxon>Betaproteobacteria</taxon>
        <taxon>Burkholderiales</taxon>
        <taxon>Comamonadaceae</taxon>
        <taxon>Variovorax</taxon>
    </lineage>
</organism>
<dbReference type="PANTHER" id="PTHR42928:SF5">
    <property type="entry name" value="BLR1237 PROTEIN"/>
    <property type="match status" value="1"/>
</dbReference>
<dbReference type="PANTHER" id="PTHR42928">
    <property type="entry name" value="TRICARBOXYLATE-BINDING PROTEIN"/>
    <property type="match status" value="1"/>
</dbReference>
<dbReference type="Gene3D" id="3.40.190.150">
    <property type="entry name" value="Bordetella uptake gene, domain 1"/>
    <property type="match status" value="1"/>
</dbReference>
<name>A0A250DQ38_9BURK</name>
<evidence type="ECO:0000256" key="1">
    <source>
        <dbReference type="ARBA" id="ARBA00006987"/>
    </source>
</evidence>
<proteinExistence type="inferred from homology"/>
<dbReference type="KEGG" id="vbo:CKY39_26995"/>
<keyword evidence="2" id="KW-0732">Signal</keyword>
<feature type="signal peptide" evidence="2">
    <location>
        <begin position="1"/>
        <end position="25"/>
    </location>
</feature>
<dbReference type="RefSeq" id="WP_095746615.1">
    <property type="nucleotide sequence ID" value="NZ_CP023284.1"/>
</dbReference>
<gene>
    <name evidence="3" type="ORF">CKY39_26995</name>
</gene>
<evidence type="ECO:0000256" key="2">
    <source>
        <dbReference type="SAM" id="SignalP"/>
    </source>
</evidence>
<dbReference type="EMBL" id="CP023284">
    <property type="protein sequence ID" value="ATA56477.1"/>
    <property type="molecule type" value="Genomic_DNA"/>
</dbReference>
<protein>
    <submittedName>
        <fullName evidence="3">ABC transporter substrate-binding protein</fullName>
    </submittedName>
</protein>
<dbReference type="PIRSF" id="PIRSF017082">
    <property type="entry name" value="YflP"/>
    <property type="match status" value="1"/>
</dbReference>
<dbReference type="Pfam" id="PF03401">
    <property type="entry name" value="TctC"/>
    <property type="match status" value="1"/>
</dbReference>
<evidence type="ECO:0000313" key="4">
    <source>
        <dbReference type="Proteomes" id="UP000217154"/>
    </source>
</evidence>
<accession>A0A250DQ38</accession>
<dbReference type="InterPro" id="IPR042100">
    <property type="entry name" value="Bug_dom1"/>
</dbReference>
<dbReference type="PROSITE" id="PS51257">
    <property type="entry name" value="PROKAR_LIPOPROTEIN"/>
    <property type="match status" value="1"/>
</dbReference>
<dbReference type="AlphaFoldDB" id="A0A250DQ38"/>
<dbReference type="InterPro" id="IPR005064">
    <property type="entry name" value="BUG"/>
</dbReference>
<dbReference type="CDD" id="cd07012">
    <property type="entry name" value="PBP2_Bug_TTT"/>
    <property type="match status" value="1"/>
</dbReference>
<dbReference type="SUPFAM" id="SSF53850">
    <property type="entry name" value="Periplasmic binding protein-like II"/>
    <property type="match status" value="1"/>
</dbReference>
<reference evidence="3 4" key="1">
    <citation type="submission" date="2017-09" db="EMBL/GenBank/DDBJ databases">
        <title>The diverse metabolic capabilities of V. boronicumulans make it an excellent choice for continued studies on novel biodegradation.</title>
        <authorList>
            <person name="Sun S."/>
        </authorList>
    </citation>
    <scope>NUCLEOTIDE SEQUENCE [LARGE SCALE GENOMIC DNA]</scope>
    <source>
        <strain evidence="3 4">J1</strain>
    </source>
</reference>
<dbReference type="Gene3D" id="3.40.190.10">
    <property type="entry name" value="Periplasmic binding protein-like II"/>
    <property type="match status" value="1"/>
</dbReference>
<comment type="similarity">
    <text evidence="1">Belongs to the UPF0065 (bug) family.</text>
</comment>
<evidence type="ECO:0000313" key="3">
    <source>
        <dbReference type="EMBL" id="ATA56477.1"/>
    </source>
</evidence>
<dbReference type="Proteomes" id="UP000217154">
    <property type="component" value="Chromosome"/>
</dbReference>
<feature type="chain" id="PRO_5013304211" evidence="2">
    <location>
        <begin position="26"/>
        <end position="323"/>
    </location>
</feature>